<dbReference type="PROSITE" id="PS51384">
    <property type="entry name" value="FAD_FR"/>
    <property type="match status" value="1"/>
</dbReference>
<comment type="similarity">
    <text evidence="9">In the N-terminal section; belongs to the flavodoxin family.</text>
</comment>
<dbReference type="PRINTS" id="PR00369">
    <property type="entry name" value="FLAVODOXIN"/>
</dbReference>
<dbReference type="InterPro" id="IPR008254">
    <property type="entry name" value="Flavodoxin/NO_synth"/>
</dbReference>
<dbReference type="Pfam" id="PF00175">
    <property type="entry name" value="NAD_binding_1"/>
    <property type="match status" value="1"/>
</dbReference>
<dbReference type="InterPro" id="IPR028879">
    <property type="entry name" value="NDOR1"/>
</dbReference>
<name>A0A871R5C3_DEKBR</name>
<dbReference type="InterPro" id="IPR023173">
    <property type="entry name" value="NADPH_Cyt_P450_Rdtase_alpha"/>
</dbReference>
<accession>A0A871R5C3</accession>
<dbReference type="Pfam" id="PF00667">
    <property type="entry name" value="FAD_binding_1"/>
    <property type="match status" value="1"/>
</dbReference>
<feature type="domain" description="FAD-binding FR-type" evidence="11">
    <location>
        <begin position="215"/>
        <end position="466"/>
    </location>
</feature>
<dbReference type="GO" id="GO:0016651">
    <property type="term" value="F:oxidoreductase activity, acting on NAD(P)H"/>
    <property type="evidence" value="ECO:0007669"/>
    <property type="project" value="UniProtKB-UniRule"/>
</dbReference>
<dbReference type="GO" id="GO:0016226">
    <property type="term" value="P:iron-sulfur cluster assembly"/>
    <property type="evidence" value="ECO:0007669"/>
    <property type="project" value="UniProtKB-UniRule"/>
</dbReference>
<evidence type="ECO:0000256" key="6">
    <source>
        <dbReference type="ARBA" id="ARBA00022827"/>
    </source>
</evidence>
<evidence type="ECO:0000256" key="7">
    <source>
        <dbReference type="ARBA" id="ARBA00022857"/>
    </source>
</evidence>
<comment type="subcellular location">
    <subcellularLocation>
        <location evidence="9">Cytoplasm</location>
    </subcellularLocation>
    <subcellularLocation>
        <location evidence="9">Mitochondrion</location>
    </subcellularLocation>
    <text evidence="9">Relocalizes to mitochondria after H(2)O(2) exposure.</text>
</comment>
<feature type="binding site" evidence="9">
    <location>
        <position position="478"/>
    </location>
    <ligand>
        <name>NADP(+)</name>
        <dbReference type="ChEBI" id="CHEBI:58349"/>
    </ligand>
</feature>
<dbReference type="InterPro" id="IPR003097">
    <property type="entry name" value="CysJ-like_FAD-binding"/>
</dbReference>
<dbReference type="GO" id="GO:0005739">
    <property type="term" value="C:mitochondrion"/>
    <property type="evidence" value="ECO:0007669"/>
    <property type="project" value="UniProtKB-SubCell"/>
</dbReference>
<keyword evidence="6 9" id="KW-0274">FAD</keyword>
<keyword evidence="3 9" id="KW-0963">Cytoplasm</keyword>
<dbReference type="InterPro" id="IPR029039">
    <property type="entry name" value="Flavoprotein-like_sf"/>
</dbReference>
<feature type="domain" description="Flavodoxin-like" evidence="10">
    <location>
        <begin position="6"/>
        <end position="150"/>
    </location>
</feature>
<evidence type="ECO:0000256" key="2">
    <source>
        <dbReference type="ARBA" id="ARBA00001974"/>
    </source>
</evidence>
<keyword evidence="9" id="KW-0496">Mitochondrion</keyword>
<dbReference type="InterPro" id="IPR001709">
    <property type="entry name" value="Flavoprot_Pyr_Nucl_cyt_Rdtase"/>
</dbReference>
<dbReference type="AlphaFoldDB" id="A0A871R5C3"/>
<evidence type="ECO:0000256" key="8">
    <source>
        <dbReference type="ARBA" id="ARBA00023002"/>
    </source>
</evidence>
<comment type="cofactor">
    <cofactor evidence="2 9">
        <name>FAD</name>
        <dbReference type="ChEBI" id="CHEBI:57692"/>
    </cofactor>
</comment>
<dbReference type="GO" id="GO:0005829">
    <property type="term" value="C:cytosol"/>
    <property type="evidence" value="ECO:0007669"/>
    <property type="project" value="TreeGrafter"/>
</dbReference>
<evidence type="ECO:0000313" key="13">
    <source>
        <dbReference type="Proteomes" id="UP000663131"/>
    </source>
</evidence>
<keyword evidence="7 9" id="KW-0521">NADP</keyword>
<dbReference type="InterPro" id="IPR039261">
    <property type="entry name" value="FNR_nucleotide-bd"/>
</dbReference>
<proteinExistence type="inferred from homology"/>
<dbReference type="PRINTS" id="PR00371">
    <property type="entry name" value="FPNCR"/>
</dbReference>
<dbReference type="InterPro" id="IPR017927">
    <property type="entry name" value="FAD-bd_FR_type"/>
</dbReference>
<dbReference type="OrthoDB" id="1856718at2759"/>
<dbReference type="GO" id="GO:0050661">
    <property type="term" value="F:NADP binding"/>
    <property type="evidence" value="ECO:0007669"/>
    <property type="project" value="UniProtKB-UniRule"/>
</dbReference>
<evidence type="ECO:0000256" key="1">
    <source>
        <dbReference type="ARBA" id="ARBA00001917"/>
    </source>
</evidence>
<keyword evidence="4 9" id="KW-0285">Flavoprotein</keyword>
<dbReference type="InterPro" id="IPR017938">
    <property type="entry name" value="Riboflavin_synthase-like_b-brl"/>
</dbReference>
<comment type="cofactor">
    <cofactor evidence="1 9">
        <name>FMN</name>
        <dbReference type="ChEBI" id="CHEBI:58210"/>
    </cofactor>
</comment>
<gene>
    <name evidence="9" type="primary">TAH18</name>
    <name evidence="12" type="ORF">BRETT_005164</name>
</gene>
<feature type="binding site" evidence="9">
    <location>
        <position position="369"/>
    </location>
    <ligand>
        <name>FAD</name>
        <dbReference type="ChEBI" id="CHEBI:57692"/>
    </ligand>
</feature>
<reference evidence="12" key="2">
    <citation type="journal article" name="BMC Genomics">
        <title>New genome assemblies reveal patterns of domestication and adaptation across Brettanomyces (Dekkera) species.</title>
        <authorList>
            <person name="Roach M.J."/>
            <person name="Borneman A.R."/>
        </authorList>
    </citation>
    <scope>NUCLEOTIDE SEQUENCE</scope>
    <source>
        <strain evidence="12">UCD 2041</strain>
    </source>
</reference>
<feature type="binding site" evidence="9">
    <location>
        <begin position="536"/>
        <end position="537"/>
    </location>
    <ligand>
        <name>NADP(+)</name>
        <dbReference type="ChEBI" id="CHEBI:58349"/>
    </ligand>
</feature>
<dbReference type="PROSITE" id="PS50902">
    <property type="entry name" value="FLAVODOXIN_LIKE"/>
    <property type="match status" value="1"/>
</dbReference>
<feature type="binding site" evidence="9">
    <location>
        <begin position="12"/>
        <end position="17"/>
    </location>
    <ligand>
        <name>FMN</name>
        <dbReference type="ChEBI" id="CHEBI:58210"/>
    </ligand>
</feature>
<dbReference type="PANTHER" id="PTHR19384">
    <property type="entry name" value="NITRIC OXIDE SYNTHASE-RELATED"/>
    <property type="match status" value="1"/>
</dbReference>
<dbReference type="Gene3D" id="3.40.50.360">
    <property type="match status" value="1"/>
</dbReference>
<dbReference type="GO" id="GO:0050660">
    <property type="term" value="F:flavin adenine dinucleotide binding"/>
    <property type="evidence" value="ECO:0007669"/>
    <property type="project" value="UniProtKB-UniRule"/>
</dbReference>
<dbReference type="Gene3D" id="1.20.990.10">
    <property type="entry name" value="NADPH-cytochrome p450 Reductase, Chain A, domain 3"/>
    <property type="match status" value="1"/>
</dbReference>
<dbReference type="SUPFAM" id="SSF52218">
    <property type="entry name" value="Flavoproteins"/>
    <property type="match status" value="1"/>
</dbReference>
<dbReference type="EC" id="1.18.1.-" evidence="9"/>
<comment type="subunit">
    <text evidence="9">Interacts with DRE2; as part of the cytosolic iron-sulfur (Fe-S) protein assembly (CIA) machinery.</text>
</comment>
<dbReference type="SUPFAM" id="SSF52343">
    <property type="entry name" value="Ferredoxin reductase-like, C-terminal NADP-linked domain"/>
    <property type="match status" value="1"/>
</dbReference>
<dbReference type="GO" id="GO:0160246">
    <property type="term" value="F:NADPH-iron-sulfur [2Fe-2S] protein oxidoreductase activity"/>
    <property type="evidence" value="ECO:0007669"/>
    <property type="project" value="InterPro"/>
</dbReference>
<comment type="function">
    <text evidence="9">NADPH-dependent reductase which is a central component of the cytosolic iron-sulfur (Fe-S) protein assembly (CIA) machinery. Transfers electrons from NADPH via its FAD and FMN prosthetic groups to the [2Fe-2S] cluster of DRE2, another key component of the CIA machinery. In turn, this reduced cluster provides electrons for assembly of cytosolic iron-sulfur cluster proteins. Positively controls H(2)O(2)-induced cell death.</text>
</comment>
<evidence type="ECO:0000313" key="12">
    <source>
        <dbReference type="EMBL" id="QOU20506.1"/>
    </source>
</evidence>
<dbReference type="Gene3D" id="2.40.30.10">
    <property type="entry name" value="Translation factors"/>
    <property type="match status" value="1"/>
</dbReference>
<evidence type="ECO:0000259" key="11">
    <source>
        <dbReference type="PROSITE" id="PS51384"/>
    </source>
</evidence>
<dbReference type="InterPro" id="IPR001094">
    <property type="entry name" value="Flavdoxin-like"/>
</dbReference>
<dbReference type="SUPFAM" id="SSF63380">
    <property type="entry name" value="Riboflavin synthase domain-like"/>
    <property type="match status" value="1"/>
</dbReference>
<evidence type="ECO:0000259" key="10">
    <source>
        <dbReference type="PROSITE" id="PS50902"/>
    </source>
</evidence>
<dbReference type="PANTHER" id="PTHR19384:SF10">
    <property type="entry name" value="NADPH-DEPENDENT DIFLAVIN OXIDOREDUCTASE 1"/>
    <property type="match status" value="1"/>
</dbReference>
<comment type="similarity">
    <text evidence="9">Belongs to the NADPH-dependent diflavin oxidoreductase NDOR1 family.</text>
</comment>
<keyword evidence="5 9" id="KW-0288">FMN</keyword>
<dbReference type="Proteomes" id="UP000663131">
    <property type="component" value="Chromosome 7"/>
</dbReference>
<protein>
    <recommendedName>
        <fullName evidence="9">NADPH-dependent diflavin oxidoreductase 1</fullName>
        <ecNumber evidence="9">1.18.1.-</ecNumber>
    </recommendedName>
    <alternativeName>
        <fullName evidence="9">NADPH-dependent FMN and FAD-containing oxidoreductase</fullName>
    </alternativeName>
</protein>
<dbReference type="EMBL" id="CP063135">
    <property type="protein sequence ID" value="QOU20506.1"/>
    <property type="molecule type" value="Genomic_DNA"/>
</dbReference>
<sequence length="621" mass="71275">MASRKILILYGSETGNAQDYAETLSLTYRYQGYQATVSAMDDLPASDLLDYHVLLVICSTTGQGEIPRNARHFWRFLLRKSLPGDLLSHIRFSTFGLGDSSYPQFNWAIRKIHARLLQLGAKEFCDRGESDEQSSEGSEAYFAAWTDLIAKSLPKLFPGDESSIKENVDFANAETLPPSFHLIVEKNKFKRLTDLDVKNIALSRVAVSGSSRSDRIPSQFEVVSVDRITASDHFQDVRRVILRKKDQTGGNLRFSSGDTLALYPTNEKSDVDKLIEIQGWEDVADYPLKIVPNHVEAKRSLSIPGGGFVKKLTLRSLITHHLDIMSVPRRSFFLQASQFTSDKRERDKLIELTRLEETQQLYDYANRPRRSILETVQEFFTLKIPLDYLLDIFPLIKPRLFSISSRCRQADEPDYNSLELTVGIIEYKTIIRRIRRGLCTRWIKTLNSGDVILGSVEHSRSKFRDDDKTPIILAYTGTGVAPVKCFVEDQMKQEKSQRRPMYIFSGNRYPDKDFLYGDLWKELEKEGAAKIFPAFSRDPEYVKKGRHYVFDRLYQEKKTVNDALVKKLGVFYLCGSAGKMPIQVRITMETIFAEENGWTDDHAKKYLIDMETSGRYIQDTW</sequence>
<organism evidence="12 13">
    <name type="scientific">Dekkera bruxellensis</name>
    <name type="common">Brettanomyces custersii</name>
    <dbReference type="NCBI Taxonomy" id="5007"/>
    <lineage>
        <taxon>Eukaryota</taxon>
        <taxon>Fungi</taxon>
        <taxon>Dikarya</taxon>
        <taxon>Ascomycota</taxon>
        <taxon>Saccharomycotina</taxon>
        <taxon>Pichiomycetes</taxon>
        <taxon>Pichiales</taxon>
        <taxon>Pichiaceae</taxon>
        <taxon>Brettanomyces</taxon>
    </lineage>
</organism>
<reference evidence="12" key="1">
    <citation type="submission" date="2020-10" db="EMBL/GenBank/DDBJ databases">
        <authorList>
            <person name="Palmer J.M."/>
        </authorList>
    </citation>
    <scope>NUCLEOTIDE SEQUENCE</scope>
    <source>
        <strain evidence="12">UCD 2041</strain>
    </source>
</reference>
<feature type="binding site" evidence="9">
    <location>
        <position position="621"/>
    </location>
    <ligand>
        <name>FAD</name>
        <dbReference type="ChEBI" id="CHEBI:57692"/>
    </ligand>
</feature>
<evidence type="ECO:0000256" key="5">
    <source>
        <dbReference type="ARBA" id="ARBA00022643"/>
    </source>
</evidence>
<feature type="binding site" evidence="9">
    <location>
        <begin position="399"/>
        <end position="402"/>
    </location>
    <ligand>
        <name>FAD</name>
        <dbReference type="ChEBI" id="CHEBI:57692"/>
    </ligand>
</feature>
<feature type="binding site" evidence="9">
    <location>
        <begin position="59"/>
        <end position="62"/>
    </location>
    <ligand>
        <name>FMN</name>
        <dbReference type="ChEBI" id="CHEBI:58210"/>
    </ligand>
</feature>
<comment type="similarity">
    <text evidence="9">In the C-terminal section; belongs to the flavoprotein pyridine nucleotide cytochrome reductase family.</text>
</comment>
<dbReference type="Pfam" id="PF00258">
    <property type="entry name" value="Flavodoxin_1"/>
    <property type="match status" value="1"/>
</dbReference>
<evidence type="ECO:0000256" key="4">
    <source>
        <dbReference type="ARBA" id="ARBA00022630"/>
    </source>
</evidence>
<dbReference type="InterPro" id="IPR001433">
    <property type="entry name" value="OxRdtase_FAD/NAD-bd"/>
</dbReference>
<evidence type="ECO:0000256" key="3">
    <source>
        <dbReference type="ARBA" id="ARBA00022490"/>
    </source>
</evidence>
<dbReference type="Gene3D" id="3.40.50.80">
    <property type="entry name" value="Nucleotide-binding domain of ferredoxin-NADP reductase (FNR) module"/>
    <property type="match status" value="1"/>
</dbReference>
<dbReference type="HAMAP" id="MF_03178">
    <property type="entry name" value="NDOR1"/>
    <property type="match status" value="1"/>
</dbReference>
<comment type="catalytic activity">
    <reaction evidence="9">
        <text>2 oxidized [2Fe-2S]-[protein] + NADPH = 2 reduced [2Fe-2S]-[protein] + NADP(+) + H(+)</text>
        <dbReference type="Rhea" id="RHEA:67716"/>
        <dbReference type="Rhea" id="RHEA-COMP:17327"/>
        <dbReference type="Rhea" id="RHEA-COMP:17328"/>
        <dbReference type="ChEBI" id="CHEBI:15378"/>
        <dbReference type="ChEBI" id="CHEBI:33737"/>
        <dbReference type="ChEBI" id="CHEBI:33738"/>
        <dbReference type="ChEBI" id="CHEBI:57783"/>
        <dbReference type="ChEBI" id="CHEBI:58349"/>
    </reaction>
</comment>
<feature type="binding site" evidence="9">
    <location>
        <position position="132"/>
    </location>
    <ligand>
        <name>FMN</name>
        <dbReference type="ChEBI" id="CHEBI:58210"/>
    </ligand>
</feature>
<keyword evidence="8 9" id="KW-0560">Oxidoreductase</keyword>
<dbReference type="GO" id="GO:0010181">
    <property type="term" value="F:FMN binding"/>
    <property type="evidence" value="ECO:0007669"/>
    <property type="project" value="UniProtKB-UniRule"/>
</dbReference>
<feature type="binding site" evidence="9">
    <location>
        <begin position="437"/>
        <end position="440"/>
    </location>
    <ligand>
        <name>FAD</name>
        <dbReference type="ChEBI" id="CHEBI:57692"/>
    </ligand>
</feature>
<comment type="caution">
    <text evidence="9">Lacks conserved residue(s) required for the propagation of feature annotation.</text>
</comment>
<evidence type="ECO:0000256" key="9">
    <source>
        <dbReference type="HAMAP-Rule" id="MF_03178"/>
    </source>
</evidence>